<evidence type="ECO:0000313" key="3">
    <source>
        <dbReference type="Proteomes" id="UP000282977"/>
    </source>
</evidence>
<keyword evidence="3" id="KW-1185">Reference proteome</keyword>
<dbReference type="EMBL" id="RZUL01000011">
    <property type="protein sequence ID" value="RVT39093.1"/>
    <property type="molecule type" value="Genomic_DNA"/>
</dbReference>
<dbReference type="CDD" id="cd08276">
    <property type="entry name" value="MDR7"/>
    <property type="match status" value="1"/>
</dbReference>
<dbReference type="GO" id="GO:0016491">
    <property type="term" value="F:oxidoreductase activity"/>
    <property type="evidence" value="ECO:0007669"/>
    <property type="project" value="InterPro"/>
</dbReference>
<protein>
    <submittedName>
        <fullName evidence="2">NAD(P)-dependent alcohol dehydrogenase</fullName>
    </submittedName>
</protein>
<feature type="domain" description="Enoyl reductase (ER)" evidence="1">
    <location>
        <begin position="12"/>
        <end position="329"/>
    </location>
</feature>
<dbReference type="Gene3D" id="3.90.180.10">
    <property type="entry name" value="Medium-chain alcohol dehydrogenases, catalytic domain"/>
    <property type="match status" value="1"/>
</dbReference>
<name>A0A437J3J9_9SPHN</name>
<comment type="caution">
    <text evidence="2">The sequence shown here is derived from an EMBL/GenBank/DDBJ whole genome shotgun (WGS) entry which is preliminary data.</text>
</comment>
<gene>
    <name evidence="2" type="ORF">ENE74_16715</name>
</gene>
<dbReference type="OrthoDB" id="9790818at2"/>
<proteinExistence type="predicted"/>
<dbReference type="RefSeq" id="WP_127692004.1">
    <property type="nucleotide sequence ID" value="NZ_RZUL01000011.1"/>
</dbReference>
<sequence length="331" mass="34521">MRRYRVNPSGGILLENVAPKPVGPDEVRVRMRAVSLNFRDHLIAQGAYPLPVKADLIPASDGAGEVVEVGSAVGTVRVGDRVATAFFPDWSDGEINPPAVAKSLGGSVDGVLAEEVVLPNNALLPVSDCLTFEQAATLPCAGVTAWNAIEQVGRVAPGDVVLLQGTGGVSTFALQFAKLAGATVIQISSSDKKLQIARSRGADHLINYTVTPAWDVEALRLTGGRGVDLVVEIGGAATLERSIRAVRMGGRIAGIGLAGGLGKIDPLPILTGVVQLTGILVGNHQMYRAMVRAMVISGIEPVIGRIFGFEKATVALDHIVHGDSGKIVIRI</sequence>
<dbReference type="InterPro" id="IPR013154">
    <property type="entry name" value="ADH-like_N"/>
</dbReference>
<dbReference type="SMART" id="SM00829">
    <property type="entry name" value="PKS_ER"/>
    <property type="match status" value="1"/>
</dbReference>
<dbReference type="SUPFAM" id="SSF51735">
    <property type="entry name" value="NAD(P)-binding Rossmann-fold domains"/>
    <property type="match status" value="1"/>
</dbReference>
<dbReference type="InterPro" id="IPR052711">
    <property type="entry name" value="Zinc_ADH-like"/>
</dbReference>
<dbReference type="InterPro" id="IPR013149">
    <property type="entry name" value="ADH-like_C"/>
</dbReference>
<dbReference type="InterPro" id="IPR020843">
    <property type="entry name" value="ER"/>
</dbReference>
<reference evidence="2 3" key="1">
    <citation type="submission" date="2019-01" db="EMBL/GenBank/DDBJ databases">
        <authorList>
            <person name="Chen W.-M."/>
        </authorList>
    </citation>
    <scope>NUCLEOTIDE SEQUENCE [LARGE SCALE GENOMIC DNA]</scope>
    <source>
        <strain evidence="2 3">TLA-22</strain>
    </source>
</reference>
<dbReference type="InterPro" id="IPR011032">
    <property type="entry name" value="GroES-like_sf"/>
</dbReference>
<dbReference type="SUPFAM" id="SSF50129">
    <property type="entry name" value="GroES-like"/>
    <property type="match status" value="1"/>
</dbReference>
<dbReference type="InterPro" id="IPR036291">
    <property type="entry name" value="NAD(P)-bd_dom_sf"/>
</dbReference>
<dbReference type="Pfam" id="PF00107">
    <property type="entry name" value="ADH_zinc_N"/>
    <property type="match status" value="1"/>
</dbReference>
<organism evidence="2 3">
    <name type="scientific">Sphingobium algorifonticola</name>
    <dbReference type="NCBI Taxonomy" id="2008318"/>
    <lineage>
        <taxon>Bacteria</taxon>
        <taxon>Pseudomonadati</taxon>
        <taxon>Pseudomonadota</taxon>
        <taxon>Alphaproteobacteria</taxon>
        <taxon>Sphingomonadales</taxon>
        <taxon>Sphingomonadaceae</taxon>
        <taxon>Sphingobium</taxon>
    </lineage>
</organism>
<accession>A0A437J3J9</accession>
<dbReference type="Gene3D" id="3.40.50.720">
    <property type="entry name" value="NAD(P)-binding Rossmann-like Domain"/>
    <property type="match status" value="1"/>
</dbReference>
<evidence type="ECO:0000313" key="2">
    <source>
        <dbReference type="EMBL" id="RVT39093.1"/>
    </source>
</evidence>
<dbReference type="PANTHER" id="PTHR45033">
    <property type="match status" value="1"/>
</dbReference>
<dbReference type="AlphaFoldDB" id="A0A437J3J9"/>
<dbReference type="Pfam" id="PF08240">
    <property type="entry name" value="ADH_N"/>
    <property type="match status" value="1"/>
</dbReference>
<dbReference type="Proteomes" id="UP000282977">
    <property type="component" value="Unassembled WGS sequence"/>
</dbReference>
<evidence type="ECO:0000259" key="1">
    <source>
        <dbReference type="SMART" id="SM00829"/>
    </source>
</evidence>
<dbReference type="PANTHER" id="PTHR45033:SF2">
    <property type="entry name" value="ZINC-TYPE ALCOHOL DEHYDROGENASE-LIKE PROTEIN C1773.06C"/>
    <property type="match status" value="1"/>
</dbReference>